<proteinExistence type="predicted"/>
<dbReference type="EMBL" id="JAGGJA010000008">
    <property type="protein sequence ID" value="MCW9707713.1"/>
    <property type="molecule type" value="Genomic_DNA"/>
</dbReference>
<gene>
    <name evidence="3" type="ORF">J6I44_12670</name>
</gene>
<comment type="caution">
    <text evidence="3">The sequence shown here is derived from an EMBL/GenBank/DDBJ whole genome shotgun (WGS) entry which is preliminary data.</text>
</comment>
<feature type="signal peptide" evidence="2">
    <location>
        <begin position="1"/>
        <end position="18"/>
    </location>
</feature>
<feature type="transmembrane region" description="Helical" evidence="1">
    <location>
        <begin position="427"/>
        <end position="448"/>
    </location>
</feature>
<feature type="transmembrane region" description="Helical" evidence="1">
    <location>
        <begin position="364"/>
        <end position="387"/>
    </location>
</feature>
<keyword evidence="2" id="KW-0732">Signal</keyword>
<feature type="transmembrane region" description="Helical" evidence="1">
    <location>
        <begin position="460"/>
        <end position="481"/>
    </location>
</feature>
<accession>A0ABT3PPC7</accession>
<evidence type="ECO:0000256" key="1">
    <source>
        <dbReference type="SAM" id="Phobius"/>
    </source>
</evidence>
<feature type="transmembrane region" description="Helical" evidence="1">
    <location>
        <begin position="399"/>
        <end position="421"/>
    </location>
</feature>
<sequence>MLVGLVGFLLLSACSLQAQQNFGIQWNPPESNTQAVAELQQFREAGVTAIELQSVPSNELWSTIQDQELKVYGNLGLSFPTIFTFSQADSSFREGVRKKFTAFVSQPSVQAIKLFEFGAIDQAPFQKQATAFFNDIGTLDSIQAYYSDNRIIEPSSGLPVDFMVYDIALSSNNIYSLDIPTDETIAAYRYSPSTELQYKLKPLKQVIQRLYATSYSSRILFFDGQWLLNMLDAHPRLKETLHTLATDSEFLFPVPAESMPTATQPSLAIIILLLVWGTLAYHYHMSPLYRKSLFRYFTGHTFFVNDIFKRHIRSPIPALVIIAQHALLASAALYAIFDTYWSPLGLQALATYFPSLFFLGAKPYVIFVFILCCILLFSLISILWLYFSHKSLRSVTQIITLFAWPLQLNFLFATAAIALYASGGTDYILLILATLIVTVISGSFLITAWDASQSLSTKNVRYLLLTAGLYLLILLAIVIWVTGFNSPFWAAIDLSLQLK</sequence>
<feature type="transmembrane region" description="Helical" evidence="1">
    <location>
        <begin position="316"/>
        <end position="337"/>
    </location>
</feature>
<evidence type="ECO:0000256" key="2">
    <source>
        <dbReference type="SAM" id="SignalP"/>
    </source>
</evidence>
<protein>
    <submittedName>
        <fullName evidence="3">Uncharacterized protein</fullName>
    </submittedName>
</protein>
<feature type="transmembrane region" description="Helical" evidence="1">
    <location>
        <begin position="265"/>
        <end position="283"/>
    </location>
</feature>
<organism evidence="3 4">
    <name type="scientific">Fodinibius salsisoli</name>
    <dbReference type="NCBI Taxonomy" id="2820877"/>
    <lineage>
        <taxon>Bacteria</taxon>
        <taxon>Pseudomonadati</taxon>
        <taxon>Balneolota</taxon>
        <taxon>Balneolia</taxon>
        <taxon>Balneolales</taxon>
        <taxon>Balneolaceae</taxon>
        <taxon>Fodinibius</taxon>
    </lineage>
</organism>
<name>A0ABT3PPC7_9BACT</name>
<dbReference type="Proteomes" id="UP001207918">
    <property type="component" value="Unassembled WGS sequence"/>
</dbReference>
<evidence type="ECO:0000313" key="4">
    <source>
        <dbReference type="Proteomes" id="UP001207918"/>
    </source>
</evidence>
<keyword evidence="1" id="KW-0472">Membrane</keyword>
<keyword evidence="1" id="KW-1133">Transmembrane helix</keyword>
<reference evidence="3 4" key="1">
    <citation type="submission" date="2021-03" db="EMBL/GenBank/DDBJ databases">
        <title>Aliifodinibius sp. nov., a new bacterium isolated from saline soil.</title>
        <authorList>
            <person name="Galisteo C."/>
            <person name="De La Haba R."/>
            <person name="Sanchez-Porro C."/>
            <person name="Ventosa A."/>
        </authorList>
    </citation>
    <scope>NUCLEOTIDE SEQUENCE [LARGE SCALE GENOMIC DNA]</scope>
    <source>
        <strain evidence="3 4">1BSP15-2V2</strain>
    </source>
</reference>
<dbReference type="RefSeq" id="WP_265766503.1">
    <property type="nucleotide sequence ID" value="NZ_JAGGJA010000008.1"/>
</dbReference>
<evidence type="ECO:0000313" key="3">
    <source>
        <dbReference type="EMBL" id="MCW9707713.1"/>
    </source>
</evidence>
<feature type="chain" id="PRO_5047490853" evidence="2">
    <location>
        <begin position="19"/>
        <end position="499"/>
    </location>
</feature>
<keyword evidence="1" id="KW-0812">Transmembrane</keyword>
<keyword evidence="4" id="KW-1185">Reference proteome</keyword>